<protein>
    <recommendedName>
        <fullName evidence="4">THO complex subunit 1</fullName>
    </recommendedName>
</protein>
<comment type="caution">
    <text evidence="2">The sequence shown here is derived from an EMBL/GenBank/DDBJ whole genome shotgun (WGS) entry which is preliminary data.</text>
</comment>
<dbReference type="EMBL" id="JBFDAA010000012">
    <property type="protein sequence ID" value="KAL1123128.1"/>
    <property type="molecule type" value="Genomic_DNA"/>
</dbReference>
<accession>A0ABD0YTK8</accession>
<dbReference type="PANTHER" id="PTHR13265:SF0">
    <property type="entry name" value="HPR1"/>
    <property type="match status" value="1"/>
</dbReference>
<dbReference type="InterPro" id="IPR021861">
    <property type="entry name" value="THO_THOC1"/>
</dbReference>
<feature type="compositionally biased region" description="Low complexity" evidence="1">
    <location>
        <begin position="298"/>
        <end position="311"/>
    </location>
</feature>
<gene>
    <name evidence="2" type="ORF">AAG570_002216</name>
</gene>
<dbReference type="PANTHER" id="PTHR13265">
    <property type="entry name" value="THO COMPLEX SUBUNIT 1"/>
    <property type="match status" value="1"/>
</dbReference>
<evidence type="ECO:0000313" key="2">
    <source>
        <dbReference type="EMBL" id="KAL1123128.1"/>
    </source>
</evidence>
<dbReference type="Pfam" id="PF11957">
    <property type="entry name" value="efThoc1"/>
    <property type="match status" value="1"/>
</dbReference>
<name>A0ABD0YTK8_9HEMI</name>
<sequence length="339" mass="39982">MGDIFDATTLDICQALFEFMEKNFTTWKDPLFFASCKNNILRMCNDLLRRLSKSQNTLFCGRILLFLAMYFPFSERSGLNIVSEFNLDNVTKLETEPSPDDVYKNMMEEVFPVKIDYNFYCKFWSLQDYFRNPNQCYNRAQWREFVNSSNAVLSVFRNCKVEADPIEMVSTSRTEGRHYFVKFLTSQKLLALQLNDVHFRRTIYLQFLILFQYLNAHVKSRPESYELSADQVDWVRETTELVHKLIKETPPHGKKFMKTILQILQREEHWITWKNEGCPALKPVATKDNPPKRTKLADSTTSAEASSSDFSKLSKLNRRPLKDVLIERKDKRQPFFKCL</sequence>
<dbReference type="AlphaFoldDB" id="A0ABD0YTK8"/>
<feature type="region of interest" description="Disordered" evidence="1">
    <location>
        <begin position="282"/>
        <end position="311"/>
    </location>
</feature>
<organism evidence="2 3">
    <name type="scientific">Ranatra chinensis</name>
    <dbReference type="NCBI Taxonomy" id="642074"/>
    <lineage>
        <taxon>Eukaryota</taxon>
        <taxon>Metazoa</taxon>
        <taxon>Ecdysozoa</taxon>
        <taxon>Arthropoda</taxon>
        <taxon>Hexapoda</taxon>
        <taxon>Insecta</taxon>
        <taxon>Pterygota</taxon>
        <taxon>Neoptera</taxon>
        <taxon>Paraneoptera</taxon>
        <taxon>Hemiptera</taxon>
        <taxon>Heteroptera</taxon>
        <taxon>Panheteroptera</taxon>
        <taxon>Nepomorpha</taxon>
        <taxon>Nepidae</taxon>
        <taxon>Ranatrinae</taxon>
        <taxon>Ranatra</taxon>
    </lineage>
</organism>
<evidence type="ECO:0008006" key="4">
    <source>
        <dbReference type="Google" id="ProtNLM"/>
    </source>
</evidence>
<evidence type="ECO:0000256" key="1">
    <source>
        <dbReference type="SAM" id="MobiDB-lite"/>
    </source>
</evidence>
<evidence type="ECO:0000313" key="3">
    <source>
        <dbReference type="Proteomes" id="UP001558652"/>
    </source>
</evidence>
<proteinExistence type="predicted"/>
<dbReference type="Proteomes" id="UP001558652">
    <property type="component" value="Unassembled WGS sequence"/>
</dbReference>
<reference evidence="2 3" key="1">
    <citation type="submission" date="2024-07" db="EMBL/GenBank/DDBJ databases">
        <title>Chromosome-level genome assembly of the water stick insect Ranatra chinensis (Heteroptera: Nepidae).</title>
        <authorList>
            <person name="Liu X."/>
        </authorList>
    </citation>
    <scope>NUCLEOTIDE SEQUENCE [LARGE SCALE GENOMIC DNA]</scope>
    <source>
        <strain evidence="2">Cailab_2021Rc</strain>
        <tissue evidence="2">Muscle</tissue>
    </source>
</reference>
<keyword evidence="3" id="KW-1185">Reference proteome</keyword>